<evidence type="ECO:0000313" key="5">
    <source>
        <dbReference type="Proteomes" id="UP001195483"/>
    </source>
</evidence>
<accession>A0AAE0SB30</accession>
<dbReference type="CDD" id="cd01449">
    <property type="entry name" value="TST_Repeat_2"/>
    <property type="match status" value="1"/>
</dbReference>
<dbReference type="PANTHER" id="PTHR11364">
    <property type="entry name" value="THIOSULFATE SULFERTANSFERASE"/>
    <property type="match status" value="1"/>
</dbReference>
<dbReference type="CDD" id="cd01448">
    <property type="entry name" value="TST_Repeat_1"/>
    <property type="match status" value="1"/>
</dbReference>
<keyword evidence="5" id="KW-1185">Reference proteome</keyword>
<comment type="caution">
    <text evidence="4">The sequence shown here is derived from an EMBL/GenBank/DDBJ whole genome shotgun (WGS) entry which is preliminary data.</text>
</comment>
<dbReference type="GO" id="GO:0004792">
    <property type="term" value="F:thiosulfate-cyanide sulfurtransferase activity"/>
    <property type="evidence" value="ECO:0007669"/>
    <property type="project" value="TreeGrafter"/>
</dbReference>
<protein>
    <recommendedName>
        <fullName evidence="3">Rhodanese domain-containing protein</fullName>
    </recommendedName>
</protein>
<dbReference type="PROSITE" id="PS50206">
    <property type="entry name" value="RHODANESE_3"/>
    <property type="match status" value="2"/>
</dbReference>
<dbReference type="InterPro" id="IPR036873">
    <property type="entry name" value="Rhodanese-like_dom_sf"/>
</dbReference>
<dbReference type="AlphaFoldDB" id="A0AAE0SB30"/>
<dbReference type="InterPro" id="IPR045078">
    <property type="entry name" value="TST/MPST-like"/>
</dbReference>
<reference evidence="4" key="1">
    <citation type="journal article" date="2021" name="Genome Biol. Evol.">
        <title>A High-Quality Reference Genome for a Parasitic Bivalve with Doubly Uniparental Inheritance (Bivalvia: Unionida).</title>
        <authorList>
            <person name="Smith C.H."/>
        </authorList>
    </citation>
    <scope>NUCLEOTIDE SEQUENCE</scope>
    <source>
        <strain evidence="4">CHS0354</strain>
    </source>
</reference>
<proteinExistence type="predicted"/>
<reference evidence="4" key="2">
    <citation type="journal article" date="2021" name="Genome Biol. Evol.">
        <title>Developing a high-quality reference genome for a parasitic bivalve with doubly uniparental inheritance (Bivalvia: Unionida).</title>
        <authorList>
            <person name="Smith C.H."/>
        </authorList>
    </citation>
    <scope>NUCLEOTIDE SEQUENCE</scope>
    <source>
        <strain evidence="4">CHS0354</strain>
        <tissue evidence="4">Mantle</tissue>
    </source>
</reference>
<sequence length="289" mass="32237">MTLKRLVTLVSTNWLHETISGGLKSAANGAGLRILDTSFVTDKSVDSYKEFYKKGHIPYSLFFDLHKCVESTPLIPRNLPDVNCFTDYVQSMGINSDTHVIAYDRFGPSSSFRTWWTFRFFGHKKISVLDGGLQKWLKDGYEVTTEEPKVERSKFEAVMNPNLLRNFDDMMINLGNKTEQVIDARDADKYDGTAVEEGGHIPGAKNIPFESLFNEDGTMKSEHDLKTLFDAAGIDLGKPVVAQCRTGMTACGVAAAAHILGKETVPLYYGSWLEWSQRAGPQYIAKGKS</sequence>
<evidence type="ECO:0000256" key="2">
    <source>
        <dbReference type="ARBA" id="ARBA00022737"/>
    </source>
</evidence>
<reference evidence="4" key="3">
    <citation type="submission" date="2023-05" db="EMBL/GenBank/DDBJ databases">
        <authorList>
            <person name="Smith C.H."/>
        </authorList>
    </citation>
    <scope>NUCLEOTIDE SEQUENCE</scope>
    <source>
        <strain evidence="4">CHS0354</strain>
        <tissue evidence="4">Mantle</tissue>
    </source>
</reference>
<gene>
    <name evidence="4" type="ORF">CHS0354_024220</name>
</gene>
<dbReference type="Gene3D" id="3.40.250.10">
    <property type="entry name" value="Rhodanese-like domain"/>
    <property type="match status" value="2"/>
</dbReference>
<name>A0AAE0SB30_9BIVA</name>
<dbReference type="GO" id="GO:0005739">
    <property type="term" value="C:mitochondrion"/>
    <property type="evidence" value="ECO:0007669"/>
    <property type="project" value="TreeGrafter"/>
</dbReference>
<keyword evidence="1" id="KW-0808">Transferase</keyword>
<dbReference type="PANTHER" id="PTHR11364:SF27">
    <property type="entry name" value="SULFURTRANSFERASE"/>
    <property type="match status" value="1"/>
</dbReference>
<dbReference type="SUPFAM" id="SSF52821">
    <property type="entry name" value="Rhodanese/Cell cycle control phosphatase"/>
    <property type="match status" value="2"/>
</dbReference>
<dbReference type="Proteomes" id="UP001195483">
    <property type="component" value="Unassembled WGS sequence"/>
</dbReference>
<dbReference type="Pfam" id="PF00581">
    <property type="entry name" value="Rhodanese"/>
    <property type="match status" value="2"/>
</dbReference>
<evidence type="ECO:0000313" key="4">
    <source>
        <dbReference type="EMBL" id="KAK3588742.1"/>
    </source>
</evidence>
<organism evidence="4 5">
    <name type="scientific">Potamilus streckersoni</name>
    <dbReference type="NCBI Taxonomy" id="2493646"/>
    <lineage>
        <taxon>Eukaryota</taxon>
        <taxon>Metazoa</taxon>
        <taxon>Spiralia</taxon>
        <taxon>Lophotrochozoa</taxon>
        <taxon>Mollusca</taxon>
        <taxon>Bivalvia</taxon>
        <taxon>Autobranchia</taxon>
        <taxon>Heteroconchia</taxon>
        <taxon>Palaeoheterodonta</taxon>
        <taxon>Unionida</taxon>
        <taxon>Unionoidea</taxon>
        <taxon>Unionidae</taxon>
        <taxon>Ambleminae</taxon>
        <taxon>Lampsilini</taxon>
        <taxon>Potamilus</taxon>
    </lineage>
</organism>
<dbReference type="SMART" id="SM00450">
    <property type="entry name" value="RHOD"/>
    <property type="match status" value="2"/>
</dbReference>
<dbReference type="EMBL" id="JAEAOA010001433">
    <property type="protein sequence ID" value="KAK3588742.1"/>
    <property type="molecule type" value="Genomic_DNA"/>
</dbReference>
<feature type="domain" description="Rhodanese" evidence="3">
    <location>
        <begin position="175"/>
        <end position="284"/>
    </location>
</feature>
<dbReference type="InterPro" id="IPR001763">
    <property type="entry name" value="Rhodanese-like_dom"/>
</dbReference>
<feature type="domain" description="Rhodanese" evidence="3">
    <location>
        <begin position="28"/>
        <end position="145"/>
    </location>
</feature>
<evidence type="ECO:0000256" key="1">
    <source>
        <dbReference type="ARBA" id="ARBA00022679"/>
    </source>
</evidence>
<evidence type="ECO:0000259" key="3">
    <source>
        <dbReference type="PROSITE" id="PS50206"/>
    </source>
</evidence>
<keyword evidence="2" id="KW-0677">Repeat</keyword>